<evidence type="ECO:0000256" key="1">
    <source>
        <dbReference type="SAM" id="SignalP"/>
    </source>
</evidence>
<feature type="chain" id="PRO_5003308667" evidence="1">
    <location>
        <begin position="31"/>
        <end position="209"/>
    </location>
</feature>
<dbReference type="Proteomes" id="UP000007844">
    <property type="component" value="Chromosome"/>
</dbReference>
<accession>F3YUN6</accession>
<keyword evidence="3" id="KW-1185">Reference proteome</keyword>
<dbReference type="AlphaFoldDB" id="F3YUN6"/>
<keyword evidence="1" id="KW-0732">Signal</keyword>
<gene>
    <name evidence="2" type="ORF">Desaf_0638</name>
</gene>
<name>F3YUN6_DESAF</name>
<dbReference type="RefSeq" id="WP_014258828.1">
    <property type="nucleotide sequence ID" value="NC_016629.1"/>
</dbReference>
<feature type="signal peptide" evidence="1">
    <location>
        <begin position="1"/>
        <end position="30"/>
    </location>
</feature>
<evidence type="ECO:0000313" key="3">
    <source>
        <dbReference type="Proteomes" id="UP000007844"/>
    </source>
</evidence>
<dbReference type="EMBL" id="CP003221">
    <property type="protein sequence ID" value="EGJ48990.1"/>
    <property type="molecule type" value="Genomic_DNA"/>
</dbReference>
<dbReference type="KEGG" id="daf:Desaf_0638"/>
<organism evidence="2 3">
    <name type="scientific">Desulfocurvibacter africanus subsp. africanus str. Walvis Bay</name>
    <dbReference type="NCBI Taxonomy" id="690850"/>
    <lineage>
        <taxon>Bacteria</taxon>
        <taxon>Pseudomonadati</taxon>
        <taxon>Thermodesulfobacteriota</taxon>
        <taxon>Desulfovibrionia</taxon>
        <taxon>Desulfovibrionales</taxon>
        <taxon>Desulfovibrionaceae</taxon>
        <taxon>Desulfocurvibacter</taxon>
    </lineage>
</organism>
<reference evidence="2 3" key="1">
    <citation type="journal article" date="2011" name="J. Bacteriol.">
        <title>Genome sequence of the mercury-methylating and pleomorphic Desulfovibrio africanus Strain Walvis Bay.</title>
        <authorList>
            <person name="Brown S.D."/>
            <person name="Wall J.D."/>
            <person name="Kucken A.M."/>
            <person name="Gilmour C.C."/>
            <person name="Podar M."/>
            <person name="Brandt C.C."/>
            <person name="Teshima H."/>
            <person name="Detter J.C."/>
            <person name="Han C.S."/>
            <person name="Land M.L."/>
            <person name="Lucas S."/>
            <person name="Han J."/>
            <person name="Pennacchio L."/>
            <person name="Nolan M."/>
            <person name="Pitluck S."/>
            <person name="Woyke T."/>
            <person name="Goodwin L."/>
            <person name="Palumbo A.V."/>
            <person name="Elias D.A."/>
        </authorList>
    </citation>
    <scope>NUCLEOTIDE SEQUENCE [LARGE SCALE GENOMIC DNA]</scope>
    <source>
        <strain evidence="2 3">Walvis Bay</strain>
    </source>
</reference>
<evidence type="ECO:0000313" key="2">
    <source>
        <dbReference type="EMBL" id="EGJ48990.1"/>
    </source>
</evidence>
<dbReference type="HOGENOM" id="CLU_1341447_0_0_7"/>
<sequence precursor="true">MFKGFKRLLATVALLLLLSLLTLLSSLAHGAILHGGEQADSLGRFVAGLYYHSFSPEEAELTITVTNLQDLGAGHITGFALNNPGGRIERIAPAPDFPDGFQVLGADAPQGAVQAERFGDYDFGAALDGDFSGAGDPELAVGTEFGSETKAFRFYLHGRDLHLIDDYFFLAETAEDSAVRPGFFAARFAGLGRDGDEAALSVADFWVFR</sequence>
<protein>
    <submittedName>
        <fullName evidence="2">Uncharacterized protein</fullName>
    </submittedName>
</protein>
<proteinExistence type="predicted"/>